<gene>
    <name evidence="3" type="primary">LOC102806155</name>
</gene>
<protein>
    <submittedName>
        <fullName evidence="3">Uncharacterized protein LOC102806155</fullName>
    </submittedName>
</protein>
<dbReference type="GeneID" id="102806155"/>
<proteinExistence type="predicted"/>
<reference evidence="3" key="1">
    <citation type="submission" date="2025-08" db="UniProtKB">
        <authorList>
            <consortium name="RefSeq"/>
        </authorList>
    </citation>
    <scope>IDENTIFICATION</scope>
    <source>
        <tissue evidence="3">Testes</tissue>
    </source>
</reference>
<dbReference type="Gene3D" id="1.20.1070.10">
    <property type="entry name" value="Rhodopsin 7-helix transmembrane proteins"/>
    <property type="match status" value="1"/>
</dbReference>
<evidence type="ECO:0000256" key="1">
    <source>
        <dbReference type="SAM" id="MobiDB-lite"/>
    </source>
</evidence>
<dbReference type="RefSeq" id="XP_006814045.1">
    <property type="nucleotide sequence ID" value="XM_006813982.1"/>
</dbReference>
<name>A0ABM0M204_SACKO</name>
<accession>A0ABM0M204</accession>
<dbReference type="SUPFAM" id="SSF81321">
    <property type="entry name" value="Family A G protein-coupled receptor-like"/>
    <property type="match status" value="1"/>
</dbReference>
<evidence type="ECO:0000313" key="3">
    <source>
        <dbReference type="RefSeq" id="XP_006814045.1"/>
    </source>
</evidence>
<feature type="region of interest" description="Disordered" evidence="1">
    <location>
        <begin position="63"/>
        <end position="113"/>
    </location>
</feature>
<dbReference type="Proteomes" id="UP000694865">
    <property type="component" value="Unplaced"/>
</dbReference>
<sequence>MAHSCVNPMIYAFLNKKFRVDLAHKCCCEREQSHSFFQSKKETMGQSSVMQTGNVYSLQKLSLRRASNKKKSHVKHDEYDSNTDSTKSKRGNSQLEIDKYGGSTESNNSERKSAQLEIDKHVGNTESTKSEWGNLQLDIDTRGGNTQSMNNEIRNEQV</sequence>
<feature type="compositionally biased region" description="Basic residues" evidence="1">
    <location>
        <begin position="63"/>
        <end position="74"/>
    </location>
</feature>
<organism evidence="2 3">
    <name type="scientific">Saccoglossus kowalevskii</name>
    <name type="common">Acorn worm</name>
    <dbReference type="NCBI Taxonomy" id="10224"/>
    <lineage>
        <taxon>Eukaryota</taxon>
        <taxon>Metazoa</taxon>
        <taxon>Hemichordata</taxon>
        <taxon>Enteropneusta</taxon>
        <taxon>Harrimaniidae</taxon>
        <taxon>Saccoglossus</taxon>
    </lineage>
</organism>
<evidence type="ECO:0000313" key="2">
    <source>
        <dbReference type="Proteomes" id="UP000694865"/>
    </source>
</evidence>
<keyword evidence="2" id="KW-1185">Reference proteome</keyword>